<dbReference type="InterPro" id="IPR005807">
    <property type="entry name" value="SecE_bac"/>
</dbReference>
<keyword evidence="6 8" id="KW-0811">Translocation</keyword>
<evidence type="ECO:0000313" key="10">
    <source>
        <dbReference type="Proteomes" id="UP001165367"/>
    </source>
</evidence>
<evidence type="ECO:0000256" key="7">
    <source>
        <dbReference type="ARBA" id="ARBA00023136"/>
    </source>
</evidence>
<evidence type="ECO:0000256" key="3">
    <source>
        <dbReference type="ARBA" id="ARBA00022692"/>
    </source>
</evidence>
<evidence type="ECO:0000313" key="9">
    <source>
        <dbReference type="EMBL" id="MCG2615811.1"/>
    </source>
</evidence>
<evidence type="ECO:0000256" key="1">
    <source>
        <dbReference type="ARBA" id="ARBA00004370"/>
    </source>
</evidence>
<dbReference type="Proteomes" id="UP001165367">
    <property type="component" value="Unassembled WGS sequence"/>
</dbReference>
<comment type="caution">
    <text evidence="9">The sequence shown here is derived from an EMBL/GenBank/DDBJ whole genome shotgun (WGS) entry which is preliminary data.</text>
</comment>
<evidence type="ECO:0000256" key="5">
    <source>
        <dbReference type="ARBA" id="ARBA00022989"/>
    </source>
</evidence>
<keyword evidence="7 8" id="KW-0472">Membrane</keyword>
<dbReference type="InterPro" id="IPR001901">
    <property type="entry name" value="Translocase_SecE/Sec61-g"/>
</dbReference>
<comment type="similarity">
    <text evidence="8">Belongs to the SecE/SEC61-gamma family.</text>
</comment>
<dbReference type="RefSeq" id="WP_237873992.1">
    <property type="nucleotide sequence ID" value="NZ_JAKLTR010000010.1"/>
</dbReference>
<evidence type="ECO:0000256" key="2">
    <source>
        <dbReference type="ARBA" id="ARBA00022448"/>
    </source>
</evidence>
<sequence>MNKISTYFKESYKELTEKVTWPNWAQLQQSTMIVLAATLVITALVSLMDLGAGGVLKLVYNELFK</sequence>
<comment type="subunit">
    <text evidence="8">Component of the Sec protein translocase complex. Heterotrimer consisting of SecY, SecE and SecG subunits. The heterotrimers can form oligomers, although 1 heterotrimer is thought to be able to translocate proteins. Interacts with the ribosome. Interacts with SecDF, and other proteins may be involved. Interacts with SecA.</text>
</comment>
<comment type="subcellular location">
    <subcellularLocation>
        <location evidence="8">Cell membrane</location>
        <topology evidence="8">Single-pass membrane protein</topology>
    </subcellularLocation>
    <subcellularLocation>
        <location evidence="1">Membrane</location>
    </subcellularLocation>
</comment>
<dbReference type="Gene3D" id="1.20.5.1030">
    <property type="entry name" value="Preprotein translocase secy subunit"/>
    <property type="match status" value="1"/>
</dbReference>
<evidence type="ECO:0000256" key="4">
    <source>
        <dbReference type="ARBA" id="ARBA00022927"/>
    </source>
</evidence>
<evidence type="ECO:0000256" key="8">
    <source>
        <dbReference type="HAMAP-Rule" id="MF_00422"/>
    </source>
</evidence>
<comment type="function">
    <text evidence="8">Essential subunit of the Sec protein translocation channel SecYEG. Clamps together the 2 halves of SecY. May contact the channel plug during translocation.</text>
</comment>
<keyword evidence="10" id="KW-1185">Reference proteome</keyword>
<organism evidence="9 10">
    <name type="scientific">Terrimonas ginsenosidimutans</name>
    <dbReference type="NCBI Taxonomy" id="2908004"/>
    <lineage>
        <taxon>Bacteria</taxon>
        <taxon>Pseudomonadati</taxon>
        <taxon>Bacteroidota</taxon>
        <taxon>Chitinophagia</taxon>
        <taxon>Chitinophagales</taxon>
        <taxon>Chitinophagaceae</taxon>
        <taxon>Terrimonas</taxon>
    </lineage>
</organism>
<dbReference type="Pfam" id="PF00584">
    <property type="entry name" value="SecE"/>
    <property type="match status" value="1"/>
</dbReference>
<feature type="transmembrane region" description="Helical" evidence="8">
    <location>
        <begin position="32"/>
        <end position="60"/>
    </location>
</feature>
<proteinExistence type="inferred from homology"/>
<keyword evidence="4 8" id="KW-0653">Protein transport</keyword>
<keyword evidence="8" id="KW-1003">Cell membrane</keyword>
<protein>
    <recommendedName>
        <fullName evidence="8">Protein translocase subunit SecE</fullName>
    </recommendedName>
</protein>
<accession>A0ABS9KU00</accession>
<evidence type="ECO:0000256" key="6">
    <source>
        <dbReference type="ARBA" id="ARBA00023010"/>
    </source>
</evidence>
<keyword evidence="3 8" id="KW-0812">Transmembrane</keyword>
<keyword evidence="2 8" id="KW-0813">Transport</keyword>
<dbReference type="InterPro" id="IPR038379">
    <property type="entry name" value="SecE_sf"/>
</dbReference>
<keyword evidence="5 8" id="KW-1133">Transmembrane helix</keyword>
<reference evidence="9" key="1">
    <citation type="submission" date="2022-01" db="EMBL/GenBank/DDBJ databases">
        <authorList>
            <person name="Jo J.-H."/>
            <person name="Im W.-T."/>
        </authorList>
    </citation>
    <scope>NUCLEOTIDE SEQUENCE</scope>
    <source>
        <strain evidence="9">NA20</strain>
    </source>
</reference>
<name>A0ABS9KU00_9BACT</name>
<dbReference type="NCBIfam" id="TIGR00964">
    <property type="entry name" value="secE_bact"/>
    <property type="match status" value="1"/>
</dbReference>
<dbReference type="HAMAP" id="MF_00422">
    <property type="entry name" value="SecE"/>
    <property type="match status" value="1"/>
</dbReference>
<gene>
    <name evidence="8 9" type="primary">secE</name>
    <name evidence="9" type="ORF">LZZ85_16035</name>
</gene>
<dbReference type="EMBL" id="JAKLTR010000010">
    <property type="protein sequence ID" value="MCG2615811.1"/>
    <property type="molecule type" value="Genomic_DNA"/>
</dbReference>